<protein>
    <submittedName>
        <fullName evidence="2">Uncharacterized protein</fullName>
    </submittedName>
</protein>
<name>A0A9P5SKB6_9FUNG</name>
<evidence type="ECO:0000256" key="1">
    <source>
        <dbReference type="SAM" id="SignalP"/>
    </source>
</evidence>
<evidence type="ECO:0000313" key="2">
    <source>
        <dbReference type="EMBL" id="KAF9331294.1"/>
    </source>
</evidence>
<dbReference type="Proteomes" id="UP000696485">
    <property type="component" value="Unassembled WGS sequence"/>
</dbReference>
<keyword evidence="3" id="KW-1185">Reference proteome</keyword>
<sequence length="170" mass="18693">MTISLFSALSLLAVLALVRTTNADTTNIVRIDVKSGLLCLILPPPKRLIGDTEDIGQVHCTDGKPKLLPPTFFASKKFLVTEEYVQAWGYMNHEAVGLINTDGGGQYDIHRDSGTNVAPGYPVFVELLEPDLRRWCIRFCRKLGPSCNMGKSTYGCNGALNITDWPIPPK</sequence>
<comment type="caution">
    <text evidence="2">The sequence shown here is derived from an EMBL/GenBank/DDBJ whole genome shotgun (WGS) entry which is preliminary data.</text>
</comment>
<dbReference type="AlphaFoldDB" id="A0A9P5SKB6"/>
<feature type="chain" id="PRO_5040473130" evidence="1">
    <location>
        <begin position="24"/>
        <end position="170"/>
    </location>
</feature>
<organism evidence="2 3">
    <name type="scientific">Podila minutissima</name>
    <dbReference type="NCBI Taxonomy" id="64525"/>
    <lineage>
        <taxon>Eukaryota</taxon>
        <taxon>Fungi</taxon>
        <taxon>Fungi incertae sedis</taxon>
        <taxon>Mucoromycota</taxon>
        <taxon>Mortierellomycotina</taxon>
        <taxon>Mortierellomycetes</taxon>
        <taxon>Mortierellales</taxon>
        <taxon>Mortierellaceae</taxon>
        <taxon>Podila</taxon>
    </lineage>
</organism>
<proteinExistence type="predicted"/>
<gene>
    <name evidence="2" type="ORF">BG006_005845</name>
</gene>
<dbReference type="EMBL" id="JAAAUY010000333">
    <property type="protein sequence ID" value="KAF9331294.1"/>
    <property type="molecule type" value="Genomic_DNA"/>
</dbReference>
<evidence type="ECO:0000313" key="3">
    <source>
        <dbReference type="Proteomes" id="UP000696485"/>
    </source>
</evidence>
<reference evidence="2" key="1">
    <citation type="journal article" date="2020" name="Fungal Divers.">
        <title>Resolving the Mortierellaceae phylogeny through synthesis of multi-gene phylogenetics and phylogenomics.</title>
        <authorList>
            <person name="Vandepol N."/>
            <person name="Liber J."/>
            <person name="Desiro A."/>
            <person name="Na H."/>
            <person name="Kennedy M."/>
            <person name="Barry K."/>
            <person name="Grigoriev I.V."/>
            <person name="Miller A.N."/>
            <person name="O'Donnell K."/>
            <person name="Stajich J.E."/>
            <person name="Bonito G."/>
        </authorList>
    </citation>
    <scope>NUCLEOTIDE SEQUENCE</scope>
    <source>
        <strain evidence="2">NVP1</strain>
    </source>
</reference>
<keyword evidence="1" id="KW-0732">Signal</keyword>
<accession>A0A9P5SKB6</accession>
<feature type="signal peptide" evidence="1">
    <location>
        <begin position="1"/>
        <end position="23"/>
    </location>
</feature>